<dbReference type="InterPro" id="IPR050378">
    <property type="entry name" value="Metallo-dep_Hydrolases_sf"/>
</dbReference>
<gene>
    <name evidence="2" type="ORF">caldi_15550</name>
</gene>
<dbReference type="InterPro" id="IPR011059">
    <property type="entry name" value="Metal-dep_hydrolase_composite"/>
</dbReference>
<dbReference type="Proteomes" id="UP001163687">
    <property type="component" value="Chromosome"/>
</dbReference>
<dbReference type="Gene3D" id="3.20.20.140">
    <property type="entry name" value="Metal-dependent hydrolases"/>
    <property type="match status" value="1"/>
</dbReference>
<evidence type="ECO:0000259" key="1">
    <source>
        <dbReference type="Pfam" id="PF07969"/>
    </source>
</evidence>
<dbReference type="PIRSF" id="PIRSF006453">
    <property type="entry name" value="FwdA"/>
    <property type="match status" value="1"/>
</dbReference>
<dbReference type="GO" id="GO:0016810">
    <property type="term" value="F:hydrolase activity, acting on carbon-nitrogen (but not peptide) bonds"/>
    <property type="evidence" value="ECO:0007669"/>
    <property type="project" value="InterPro"/>
</dbReference>
<evidence type="ECO:0000313" key="2">
    <source>
        <dbReference type="EMBL" id="BDG60465.1"/>
    </source>
</evidence>
<dbReference type="InterPro" id="IPR013108">
    <property type="entry name" value="Amidohydro_3"/>
</dbReference>
<dbReference type="NCBIfam" id="TIGR03121">
    <property type="entry name" value="one_C_dehyd_A"/>
    <property type="match status" value="1"/>
</dbReference>
<reference evidence="2" key="1">
    <citation type="submission" date="2022-03" db="EMBL/GenBank/DDBJ databases">
        <title>Complete genome sequence of Caldinitratiruptor microaerophilus.</title>
        <authorList>
            <person name="Mukaiyama R."/>
            <person name="Nishiyama T."/>
            <person name="Ueda K."/>
        </authorList>
    </citation>
    <scope>NUCLEOTIDE SEQUENCE</scope>
    <source>
        <strain evidence="2">JCM 16183</strain>
    </source>
</reference>
<sequence length="551" mass="60951">MLRIAGGEVYDPMNGVNGEIRDIWIRDGRVVDPPPGPPGAREEPVRTIDARGMVVMPGGVDMHAHIAGPKVNLARKMFPEYHRRGRPMPRTACTRSGIASVVPPTFATGYLYAGLGYTTAVDAAVIPMGARHTHEEFADTPVIDKLGFILMGNNEFVLDRLAEGRHDRVRDFAAWLLGAAKGAAIKIVNPGGTEAWKFGGNVKVLDEPLAPYGVSARQILTGLARAGNELGLPHPVHVHANNLGVPGNWETTLATMEALSGLRAHLTHVQFHSYGGTDYHDMASAVPRLVEYVDTHPELSVDVGQVVFGPAATMTADSPWQYLLYRLTGHKWSNEDVEVESGCGVVPYEYKDKSYVNTLQWAIGLEWLLLARDPWRIALTTDHPNGGAFTAYPQIIRLLMDREARREAMRQVNPRALRRSHLPELDREYSLYEIAIITRAAPARLLGLTRKGHLGPGADADVAIYARNPDIEAMFANPRYVIKDGEVVVEDGEIRASPQGRTFYVAPSYDPEVLAEIREHFDRYYTVRFENYPVDLHTLPRPEVIPCSSRA</sequence>
<evidence type="ECO:0000313" key="3">
    <source>
        <dbReference type="Proteomes" id="UP001163687"/>
    </source>
</evidence>
<feature type="domain" description="Amidohydrolase 3" evidence="1">
    <location>
        <begin position="46"/>
        <end position="489"/>
    </location>
</feature>
<dbReference type="EMBL" id="AP025628">
    <property type="protein sequence ID" value="BDG60465.1"/>
    <property type="molecule type" value="Genomic_DNA"/>
</dbReference>
<protein>
    <submittedName>
        <fullName evidence="2">Formylmethanofuran dehydrogenase subunit A</fullName>
    </submittedName>
</protein>
<organism evidence="2 3">
    <name type="scientific">Caldinitratiruptor microaerophilus</name>
    <dbReference type="NCBI Taxonomy" id="671077"/>
    <lineage>
        <taxon>Bacteria</taxon>
        <taxon>Bacillati</taxon>
        <taxon>Bacillota</taxon>
        <taxon>Clostridia</taxon>
        <taxon>Eubacteriales</taxon>
        <taxon>Symbiobacteriaceae</taxon>
        <taxon>Caldinitratiruptor</taxon>
    </lineage>
</organism>
<dbReference type="PANTHER" id="PTHR11647">
    <property type="entry name" value="HYDRANTOINASE/DIHYDROPYRIMIDINASE FAMILY MEMBER"/>
    <property type="match status" value="1"/>
</dbReference>
<proteinExistence type="predicted"/>
<dbReference type="InterPro" id="IPR012027">
    <property type="entry name" value="Formylmethanofuran_DH_asu"/>
</dbReference>
<dbReference type="InterPro" id="IPR032466">
    <property type="entry name" value="Metal_Hydrolase"/>
</dbReference>
<dbReference type="AlphaFoldDB" id="A0AA35CJK3"/>
<dbReference type="Pfam" id="PF07969">
    <property type="entry name" value="Amidohydro_3"/>
    <property type="match status" value="1"/>
</dbReference>
<dbReference type="SUPFAM" id="SSF51556">
    <property type="entry name" value="Metallo-dependent hydrolases"/>
    <property type="match status" value="1"/>
</dbReference>
<name>A0AA35CJK3_9FIRM</name>
<dbReference type="PANTHER" id="PTHR11647:SF1">
    <property type="entry name" value="COLLAPSIN RESPONSE MEDIATOR PROTEIN"/>
    <property type="match status" value="1"/>
</dbReference>
<dbReference type="KEGG" id="cmic:caldi_15550"/>
<dbReference type="SUPFAM" id="SSF51338">
    <property type="entry name" value="Composite domain of metallo-dependent hydrolases"/>
    <property type="match status" value="2"/>
</dbReference>
<dbReference type="RefSeq" id="WP_264844487.1">
    <property type="nucleotide sequence ID" value="NZ_AP025628.1"/>
</dbReference>
<accession>A0AA35CJK3</accession>
<keyword evidence="3" id="KW-1185">Reference proteome</keyword>